<evidence type="ECO:0000313" key="3">
    <source>
        <dbReference type="EMBL" id="QTD53901.1"/>
    </source>
</evidence>
<keyword evidence="1" id="KW-0812">Transmembrane</keyword>
<dbReference type="InterPro" id="IPR007890">
    <property type="entry name" value="CHASE2"/>
</dbReference>
<evidence type="ECO:0000259" key="2">
    <source>
        <dbReference type="PROSITE" id="PS50109"/>
    </source>
</evidence>
<dbReference type="RefSeq" id="WP_237384001.1">
    <property type="nucleotide sequence ID" value="NZ_CP071793.1"/>
</dbReference>
<name>A0A8A4TXG1_SULCO</name>
<proteinExistence type="predicted"/>
<feature type="domain" description="Histidine kinase" evidence="2">
    <location>
        <begin position="678"/>
        <end position="888"/>
    </location>
</feature>
<keyword evidence="4" id="KW-1185">Reference proteome</keyword>
<dbReference type="SMART" id="SM01080">
    <property type="entry name" value="CHASE2"/>
    <property type="match status" value="1"/>
</dbReference>
<dbReference type="PROSITE" id="PS50109">
    <property type="entry name" value="HIS_KIN"/>
    <property type="match status" value="1"/>
</dbReference>
<gene>
    <name evidence="3" type="ORF">J3U87_15745</name>
</gene>
<evidence type="ECO:0000313" key="4">
    <source>
        <dbReference type="Proteomes" id="UP000663929"/>
    </source>
</evidence>
<keyword evidence="1" id="KW-0472">Membrane</keyword>
<dbReference type="AlphaFoldDB" id="A0A8A4TXG1"/>
<dbReference type="InterPro" id="IPR005467">
    <property type="entry name" value="His_kinase_dom"/>
</dbReference>
<dbReference type="KEGG" id="scor:J3U87_15745"/>
<dbReference type="InterPro" id="IPR003594">
    <property type="entry name" value="HATPase_dom"/>
</dbReference>
<dbReference type="Gene3D" id="3.30.565.10">
    <property type="entry name" value="Histidine kinase-like ATPase, C-terminal domain"/>
    <property type="match status" value="1"/>
</dbReference>
<dbReference type="Proteomes" id="UP000663929">
    <property type="component" value="Chromosome"/>
</dbReference>
<feature type="transmembrane region" description="Helical" evidence="1">
    <location>
        <begin position="272"/>
        <end position="289"/>
    </location>
</feature>
<feature type="transmembrane region" description="Helical" evidence="1">
    <location>
        <begin position="296"/>
        <end position="314"/>
    </location>
</feature>
<feature type="transmembrane region" description="Helical" evidence="1">
    <location>
        <begin position="21"/>
        <end position="44"/>
    </location>
</feature>
<keyword evidence="1" id="KW-1133">Transmembrane helix</keyword>
<dbReference type="Pfam" id="PF02518">
    <property type="entry name" value="HATPase_c"/>
    <property type="match status" value="1"/>
</dbReference>
<sequence length="888" mass="100379">MAIDTHSSRPEPAADHDRFSGLLVILGSPLFLVALHFFALPAALDGFLFDRISRLLPKPPIAASPVVSITVDDHRIDPAVLLAALRDYDPRTIAFLFLPEGEAFADVAGEGRDLILGRALMPLSSRELALQSIDEALAHLPWAVLGHAELLGDSPRFQWTGYRLDERVYPGLEHHLAHPGEAVEKPRRFRVRFAGDGRSLPNLPASDIMDGAVPTDFLSDKILLVARTPPPEQRAFDRLRIARGHAVTRARYHASAVETLLLDRAPVETPVFIVWPCLLLYALALGVLFQRLQITTAFRVALVFLAIPLLLGWVGLLLGYWLFVADLILLDLILFLVMVFRKNLVLAGTLNRQIVDTSSFMQSRYMPKSFYASEQHWSQVANMVKQMLHIRRTIFLDRVIGDHRCREVISLNCSLDDIYEMRRDYERTPYTYALEANGPIRLERSYLRDQPENEAQFLIPLVFAGEVNGFWALGIEEENIGDLAIFESTLRETAVEIAEMLYHRRRYLQSVQAKGLIPALLTFNIDREMEQLLRESTALMERHLVRLESILQGQNTAVLIYDMFGQVLMINEGMAKALRDIEFAPYDNTLADLLQRVGGYADVQAKRLVLDILRHDQEFSFPLDLANQRTVLLVLRPLRTGRSELEASPFSKLGVLCEMVDITDLRRLSDMKEKIIRQTTMVLRNDIMGLSMAHDLITSETVPRADKLEMMEIAKEKMRSLTSLLEEGKGYLTSSVYDRGTPYFPVEFGPILEHALEESESLRQGRALTVELRKPELMNFVLASPNQLKELLIALLDVLMNDAEKNTTIGVDITEEDRQLNLYFRNRGYGIPEKQLAKILSDEPDFDLPLGLALKKRLKYIESWGGTVSLASTIGKGTTCSIKLRTFG</sequence>
<reference evidence="3" key="1">
    <citation type="submission" date="2021-03" db="EMBL/GenBank/DDBJ databases">
        <title>Acanthopleuribacteraceae sp. M133.</title>
        <authorList>
            <person name="Wang G."/>
        </authorList>
    </citation>
    <scope>NUCLEOTIDE SEQUENCE</scope>
    <source>
        <strain evidence="3">M133</strain>
    </source>
</reference>
<protein>
    <recommendedName>
        <fullName evidence="2">Histidine kinase domain-containing protein</fullName>
    </recommendedName>
</protein>
<organism evidence="3 4">
    <name type="scientific">Sulfidibacter corallicola</name>
    <dbReference type="NCBI Taxonomy" id="2818388"/>
    <lineage>
        <taxon>Bacteria</taxon>
        <taxon>Pseudomonadati</taxon>
        <taxon>Acidobacteriota</taxon>
        <taxon>Holophagae</taxon>
        <taxon>Acanthopleuribacterales</taxon>
        <taxon>Acanthopleuribacteraceae</taxon>
        <taxon>Sulfidibacter</taxon>
    </lineage>
</organism>
<accession>A0A8A4TXG1</accession>
<dbReference type="InterPro" id="IPR036890">
    <property type="entry name" value="HATPase_C_sf"/>
</dbReference>
<dbReference type="EMBL" id="CP071793">
    <property type="protein sequence ID" value="QTD53901.1"/>
    <property type="molecule type" value="Genomic_DNA"/>
</dbReference>
<evidence type="ECO:0000256" key="1">
    <source>
        <dbReference type="SAM" id="Phobius"/>
    </source>
</evidence>
<dbReference type="SUPFAM" id="SSF55874">
    <property type="entry name" value="ATPase domain of HSP90 chaperone/DNA topoisomerase II/histidine kinase"/>
    <property type="match status" value="1"/>
</dbReference>